<evidence type="ECO:0000313" key="1">
    <source>
        <dbReference type="EMBL" id="UYM15278.1"/>
    </source>
</evidence>
<name>A0ABY6GRA0_9GAMM</name>
<reference evidence="1" key="1">
    <citation type="submission" date="2022-10" db="EMBL/GenBank/DDBJ databases">
        <title>Completed Genome Sequence of two octocoral isolated bacterium, Endozoicomonas euniceicola EF212T and Endozoicomonas gorgoniicola PS125T.</title>
        <authorList>
            <person name="Chiou Y.-J."/>
            <person name="Chen Y.-H."/>
        </authorList>
    </citation>
    <scope>NUCLEOTIDE SEQUENCE</scope>
    <source>
        <strain evidence="1">EF212</strain>
    </source>
</reference>
<accession>A0ABY6GRA0</accession>
<dbReference type="Proteomes" id="UP001163255">
    <property type="component" value="Chromosome"/>
</dbReference>
<organism evidence="1 2">
    <name type="scientific">Endozoicomonas euniceicola</name>
    <dbReference type="NCBI Taxonomy" id="1234143"/>
    <lineage>
        <taxon>Bacteria</taxon>
        <taxon>Pseudomonadati</taxon>
        <taxon>Pseudomonadota</taxon>
        <taxon>Gammaproteobacteria</taxon>
        <taxon>Oceanospirillales</taxon>
        <taxon>Endozoicomonadaceae</taxon>
        <taxon>Endozoicomonas</taxon>
    </lineage>
</organism>
<evidence type="ECO:0000313" key="2">
    <source>
        <dbReference type="Proteomes" id="UP001163255"/>
    </source>
</evidence>
<keyword evidence="2" id="KW-1185">Reference proteome</keyword>
<protein>
    <submittedName>
        <fullName evidence="1">Uncharacterized protein</fullName>
    </submittedName>
</protein>
<gene>
    <name evidence="1" type="ORF">NX720_20845</name>
</gene>
<dbReference type="EMBL" id="CP103300">
    <property type="protein sequence ID" value="UYM15278.1"/>
    <property type="molecule type" value="Genomic_DNA"/>
</dbReference>
<dbReference type="RefSeq" id="WP_262597210.1">
    <property type="nucleotide sequence ID" value="NZ_CP103300.1"/>
</dbReference>
<proteinExistence type="predicted"/>
<sequence>MADTVAADENLDIAMLYHKFTTEEFPALDEAIQSVLLKTPLEHSVQALNKVTTDVYKDWHMNASSVRNITIPDTTRLTLNTLKPSGFEGLLKSQVLPSAPTNWEQPDQQLIVSRFLSMLGIAITQNPELKPLHDRLWVFFDCDDHTCREIANSKAGEFKETDISTFTAVYSDCLATLIHYKEHLTQLCDLLPLKLVY</sequence>